<proteinExistence type="predicted"/>
<dbReference type="Pfam" id="PF19561">
    <property type="entry name" value="DUF6083"/>
    <property type="match status" value="1"/>
</dbReference>
<dbReference type="AlphaFoldDB" id="A0A1V4AF95"/>
<evidence type="ECO:0000313" key="2">
    <source>
        <dbReference type="Proteomes" id="UP000190539"/>
    </source>
</evidence>
<dbReference type="EMBL" id="MVFC01000001">
    <property type="protein sequence ID" value="OON82552.1"/>
    <property type="molecule type" value="Genomic_DNA"/>
</dbReference>
<gene>
    <name evidence="1" type="ORF">B1H18_00215</name>
</gene>
<accession>A0A1V4AF95</accession>
<sequence length="123" mass="12777">MTLCAACERTGGGGSGREPVLLGEVLASAALELAGASRAAASPSGTRTADSSSTTCRMCGAPARWHRTPRGRWILMEPGDRPTGSVPAGRRWRIAGDGTAVYLASSLPSDTCRVSHFDFCPAR</sequence>
<dbReference type="OrthoDB" id="4218357at2"/>
<protein>
    <submittedName>
        <fullName evidence="1">Uncharacterized protein</fullName>
    </submittedName>
</protein>
<dbReference type="InterPro" id="IPR045729">
    <property type="entry name" value="DUF6083"/>
</dbReference>
<reference evidence="1 2" key="1">
    <citation type="submission" date="2017-02" db="EMBL/GenBank/DDBJ databases">
        <title>Draft Genome Sequence of Streptomyces tsukubaensis F601, a Producer of the immunosuppressant tacrolimus FK506.</title>
        <authorList>
            <person name="Zong G."/>
            <person name="Zhong C."/>
            <person name="Fu J."/>
            <person name="Qin R."/>
            <person name="Cao G."/>
        </authorList>
    </citation>
    <scope>NUCLEOTIDE SEQUENCE [LARGE SCALE GENOMIC DNA]</scope>
    <source>
        <strain evidence="1 2">F601</strain>
    </source>
</reference>
<organism evidence="1 2">
    <name type="scientific">Streptomyces tsukubensis</name>
    <dbReference type="NCBI Taxonomy" id="83656"/>
    <lineage>
        <taxon>Bacteria</taxon>
        <taxon>Bacillati</taxon>
        <taxon>Actinomycetota</taxon>
        <taxon>Actinomycetes</taxon>
        <taxon>Kitasatosporales</taxon>
        <taxon>Streptomycetaceae</taxon>
        <taxon>Streptomyces</taxon>
    </lineage>
</organism>
<dbReference type="Proteomes" id="UP000190539">
    <property type="component" value="Unassembled WGS sequence"/>
</dbReference>
<dbReference type="RefSeq" id="WP_077963579.1">
    <property type="nucleotide sequence ID" value="NZ_CP045178.1"/>
</dbReference>
<evidence type="ECO:0000313" key="1">
    <source>
        <dbReference type="EMBL" id="OON82552.1"/>
    </source>
</evidence>
<name>A0A1V4AF95_9ACTN</name>
<comment type="caution">
    <text evidence="1">The sequence shown here is derived from an EMBL/GenBank/DDBJ whole genome shotgun (WGS) entry which is preliminary data.</text>
</comment>
<keyword evidence="2" id="KW-1185">Reference proteome</keyword>